<dbReference type="EMBL" id="CALYLO010000001">
    <property type="protein sequence ID" value="CAH8243469.1"/>
    <property type="molecule type" value="Genomic_DNA"/>
</dbReference>
<reference evidence="1" key="1">
    <citation type="submission" date="2022-06" db="EMBL/GenBank/DDBJ databases">
        <authorList>
            <person name="Dietemann V."/>
            <person name="Ory F."/>
            <person name="Dainat B."/>
            <person name="Oberhansli S."/>
        </authorList>
    </citation>
    <scope>NUCLEOTIDE SEQUENCE</scope>
    <source>
        <strain evidence="1">Ena-SAMPLE-TAB-26-04-2022-14:26:32:270-5432</strain>
    </source>
</reference>
<accession>A0ABN8U1K0</accession>
<evidence type="ECO:0000313" key="1">
    <source>
        <dbReference type="EMBL" id="CAH8243469.1"/>
    </source>
</evidence>
<dbReference type="Proteomes" id="UP001154322">
    <property type="component" value="Unassembled WGS sequence"/>
</dbReference>
<protein>
    <submittedName>
        <fullName evidence="1">Uncharacterized protein</fullName>
    </submittedName>
</protein>
<gene>
    <name evidence="1" type="ORF">WJ0W_000709</name>
</gene>
<keyword evidence="2" id="KW-1185">Reference proteome</keyword>
<organism evidence="1 2">
    <name type="scientific">Paenibacillus melissococcoides</name>
    <dbReference type="NCBI Taxonomy" id="2912268"/>
    <lineage>
        <taxon>Bacteria</taxon>
        <taxon>Bacillati</taxon>
        <taxon>Bacillota</taxon>
        <taxon>Bacilli</taxon>
        <taxon>Bacillales</taxon>
        <taxon>Paenibacillaceae</taxon>
        <taxon>Paenibacillus</taxon>
    </lineage>
</organism>
<evidence type="ECO:0000313" key="2">
    <source>
        <dbReference type="Proteomes" id="UP001154322"/>
    </source>
</evidence>
<proteinExistence type="predicted"/>
<sequence length="63" mass="7243">MWSTDSEVALVISRLECASGHTQLKKSCTGRVQFFYHLRDEFPRIAAKLHPFAGFCLKQARKM</sequence>
<comment type="caution">
    <text evidence="1">The sequence shown here is derived from an EMBL/GenBank/DDBJ whole genome shotgun (WGS) entry which is preliminary data.</text>
</comment>
<name>A0ABN8U1K0_9BACL</name>